<dbReference type="Gene3D" id="3.60.10.10">
    <property type="entry name" value="Endonuclease/exonuclease/phosphatase"/>
    <property type="match status" value="1"/>
</dbReference>
<accession>A0A2I0UE52</accession>
<dbReference type="PROSITE" id="PS50878">
    <property type="entry name" value="RT_POL"/>
    <property type="match status" value="1"/>
</dbReference>
<dbReference type="CDD" id="cd01650">
    <property type="entry name" value="RT_nLTR_like"/>
    <property type="match status" value="1"/>
</dbReference>
<protein>
    <submittedName>
        <fullName evidence="2">Rna-directed dna polymerase from mobile element jockey-like</fullName>
    </submittedName>
</protein>
<reference evidence="3" key="1">
    <citation type="submission" date="2017-11" db="EMBL/GenBank/DDBJ databases">
        <authorList>
            <person name="Lima N.C."/>
            <person name="Parody-Merino A.M."/>
            <person name="Battley P.F."/>
            <person name="Fidler A.E."/>
            <person name="Prosdocimi F."/>
        </authorList>
    </citation>
    <scope>NUCLEOTIDE SEQUENCE [LARGE SCALE GENOMIC DNA]</scope>
</reference>
<dbReference type="SUPFAM" id="SSF56219">
    <property type="entry name" value="DNase I-like"/>
    <property type="match status" value="1"/>
</dbReference>
<dbReference type="EMBL" id="KZ505834">
    <property type="protein sequence ID" value="PKU44320.1"/>
    <property type="molecule type" value="Genomic_DNA"/>
</dbReference>
<dbReference type="OrthoDB" id="416454at2759"/>
<dbReference type="Proteomes" id="UP000233556">
    <property type="component" value="Unassembled WGS sequence"/>
</dbReference>
<keyword evidence="2" id="KW-0548">Nucleotidyltransferase</keyword>
<name>A0A2I0UE52_LIMLA</name>
<proteinExistence type="predicted"/>
<evidence type="ECO:0000313" key="3">
    <source>
        <dbReference type="Proteomes" id="UP000233556"/>
    </source>
</evidence>
<keyword evidence="2" id="KW-0695">RNA-directed DNA polymerase</keyword>
<reference evidence="3" key="2">
    <citation type="submission" date="2017-12" db="EMBL/GenBank/DDBJ databases">
        <title>Genome sequence of the Bar-tailed Godwit (Limosa lapponica baueri).</title>
        <authorList>
            <person name="Lima N.C.B."/>
            <person name="Parody-Merino A.M."/>
            <person name="Battley P.F."/>
            <person name="Fidler A.E."/>
            <person name="Prosdocimi F."/>
        </authorList>
    </citation>
    <scope>NUCLEOTIDE SEQUENCE [LARGE SCALE GENOMIC DNA]</scope>
</reference>
<dbReference type="InterPro" id="IPR036691">
    <property type="entry name" value="Endo/exonu/phosph_ase_sf"/>
</dbReference>
<dbReference type="Pfam" id="PF00078">
    <property type="entry name" value="RVT_1"/>
    <property type="match status" value="1"/>
</dbReference>
<keyword evidence="2" id="KW-0808">Transferase</keyword>
<dbReference type="GO" id="GO:0003964">
    <property type="term" value="F:RNA-directed DNA polymerase activity"/>
    <property type="evidence" value="ECO:0007669"/>
    <property type="project" value="UniProtKB-KW"/>
</dbReference>
<dbReference type="PANTHER" id="PTHR33332">
    <property type="entry name" value="REVERSE TRANSCRIPTASE DOMAIN-CONTAINING PROTEIN"/>
    <property type="match status" value="1"/>
</dbReference>
<evidence type="ECO:0000313" key="2">
    <source>
        <dbReference type="EMBL" id="PKU44320.1"/>
    </source>
</evidence>
<gene>
    <name evidence="2" type="ORF">llap_5372</name>
</gene>
<dbReference type="AlphaFoldDB" id="A0A2I0UE52"/>
<dbReference type="InterPro" id="IPR000477">
    <property type="entry name" value="RT_dom"/>
</dbReference>
<dbReference type="InterPro" id="IPR043502">
    <property type="entry name" value="DNA/RNA_pol_sf"/>
</dbReference>
<feature type="domain" description="Reverse transcriptase" evidence="1">
    <location>
        <begin position="496"/>
        <end position="756"/>
    </location>
</feature>
<dbReference type="SUPFAM" id="SSF56672">
    <property type="entry name" value="DNA/RNA polymerases"/>
    <property type="match status" value="1"/>
</dbReference>
<sequence length="840" mass="94198">MSGAPQESVLGSVLFNVFVGDIDSGIKWTPSNFANDTKLCGAVNTLEGMDAIQRDLDRLERINAKGSMPGLEGCWISEDSKNCSVISFEKRDRSLEISACKQWENRIPKGEKGTRPGVNKVHGQSLKLEVKEEGDKTRPISNELGGKGPRMRLKSGAQLKCIYANTCSMGNKQEELEAIVWQDSYDVVAITETWWDNGHDWNAAMNGYKLLRRNRQGRRGRGVALYIRECFDCIELDSRDDEVECLWVRMKGKANKGDCVLGVCYRPPNWDEQVDEAFYKRLAEVSQLPALVLVGDFNLLDICWKYNTAKSRQDRRFLEFMEDNFLTQLVEEPTRGGTSLDLLFTNKEGLVGDVGVGGHLELTDHEMVEFSILSEGQQKSFYKYVNKKRVRDNLHPLLDAGGNNATKNEEKAEILNAFFASVFNSWTSYPQGVQPPGLEDKDGEQNYSPVIHKEVVNDLLMHLDTHKSMGLDGIHPRVLRELAGELTKPFSIIYQQSWSTGEVPDDWRVANVMPIYKKGRKEDPGNYRAVSLTSVPGKIMDRIILSELSRQVQDSQGIRASQHGFMEGRSCLTNLISFYDHVTCLLDAGKAVDIVYLDFSKAFDTVPHRVLLEKLENHGIDKCILHWVKNWLDGNAQRVVINGVKSSWQPVTSGVPQGSVLGPVLFNIFIDDLDKGIECTLSKFADDTKLGGSVDLPEGWKALQRDLDSLDQWAKDNGMRLIRPSAGSCISVTTTPGNATGLGKSGWKFALQGVLVDSRLNMSQQCAQVAKKANGILACIRNSVASRSREVIVTLYLALVRPHLEYCVQFWAPHYRQDILLLERVQRRATKLVRGLENKS</sequence>
<evidence type="ECO:0000259" key="1">
    <source>
        <dbReference type="PROSITE" id="PS50878"/>
    </source>
</evidence>
<dbReference type="InterPro" id="IPR005135">
    <property type="entry name" value="Endo/exonuclease/phosphatase"/>
</dbReference>
<dbReference type="Pfam" id="PF03372">
    <property type="entry name" value="Exo_endo_phos"/>
    <property type="match status" value="1"/>
</dbReference>
<keyword evidence="3" id="KW-1185">Reference proteome</keyword>
<organism evidence="2 3">
    <name type="scientific">Limosa lapponica baueri</name>
    <dbReference type="NCBI Taxonomy" id="1758121"/>
    <lineage>
        <taxon>Eukaryota</taxon>
        <taxon>Metazoa</taxon>
        <taxon>Chordata</taxon>
        <taxon>Craniata</taxon>
        <taxon>Vertebrata</taxon>
        <taxon>Euteleostomi</taxon>
        <taxon>Archelosauria</taxon>
        <taxon>Archosauria</taxon>
        <taxon>Dinosauria</taxon>
        <taxon>Saurischia</taxon>
        <taxon>Theropoda</taxon>
        <taxon>Coelurosauria</taxon>
        <taxon>Aves</taxon>
        <taxon>Neognathae</taxon>
        <taxon>Neoaves</taxon>
        <taxon>Charadriiformes</taxon>
        <taxon>Scolopacidae</taxon>
        <taxon>Limosa</taxon>
    </lineage>
</organism>